<dbReference type="AlphaFoldDB" id="A0A4C1X651"/>
<accession>A0A4C1X651</accession>
<sequence length="84" mass="9345">MRAPNRRDIMSNRIEKRALFGTPRRYFIGRPSSAAVSHAPLSRGPNSVGPRVEPAALHGTRSDSDVLDVRAVDLNRVLRNLIEI</sequence>
<evidence type="ECO:0000313" key="2">
    <source>
        <dbReference type="EMBL" id="GBP59286.1"/>
    </source>
</evidence>
<dbReference type="Proteomes" id="UP000299102">
    <property type="component" value="Unassembled WGS sequence"/>
</dbReference>
<organism evidence="2 3">
    <name type="scientific">Eumeta variegata</name>
    <name type="common">Bagworm moth</name>
    <name type="synonym">Eumeta japonica</name>
    <dbReference type="NCBI Taxonomy" id="151549"/>
    <lineage>
        <taxon>Eukaryota</taxon>
        <taxon>Metazoa</taxon>
        <taxon>Ecdysozoa</taxon>
        <taxon>Arthropoda</taxon>
        <taxon>Hexapoda</taxon>
        <taxon>Insecta</taxon>
        <taxon>Pterygota</taxon>
        <taxon>Neoptera</taxon>
        <taxon>Endopterygota</taxon>
        <taxon>Lepidoptera</taxon>
        <taxon>Glossata</taxon>
        <taxon>Ditrysia</taxon>
        <taxon>Tineoidea</taxon>
        <taxon>Psychidae</taxon>
        <taxon>Oiketicinae</taxon>
        <taxon>Eumeta</taxon>
    </lineage>
</organism>
<proteinExistence type="predicted"/>
<feature type="region of interest" description="Disordered" evidence="1">
    <location>
        <begin position="35"/>
        <end position="54"/>
    </location>
</feature>
<evidence type="ECO:0000256" key="1">
    <source>
        <dbReference type="SAM" id="MobiDB-lite"/>
    </source>
</evidence>
<protein>
    <submittedName>
        <fullName evidence="2">Uncharacterized protein</fullName>
    </submittedName>
</protein>
<dbReference type="EMBL" id="BGZK01000757">
    <property type="protein sequence ID" value="GBP59286.1"/>
    <property type="molecule type" value="Genomic_DNA"/>
</dbReference>
<reference evidence="2 3" key="1">
    <citation type="journal article" date="2019" name="Commun. Biol.">
        <title>The bagworm genome reveals a unique fibroin gene that provides high tensile strength.</title>
        <authorList>
            <person name="Kono N."/>
            <person name="Nakamura H."/>
            <person name="Ohtoshi R."/>
            <person name="Tomita M."/>
            <person name="Numata K."/>
            <person name="Arakawa K."/>
        </authorList>
    </citation>
    <scope>NUCLEOTIDE SEQUENCE [LARGE SCALE GENOMIC DNA]</scope>
</reference>
<keyword evidence="3" id="KW-1185">Reference proteome</keyword>
<comment type="caution">
    <text evidence="2">The sequence shown here is derived from an EMBL/GenBank/DDBJ whole genome shotgun (WGS) entry which is preliminary data.</text>
</comment>
<name>A0A4C1X651_EUMVA</name>
<evidence type="ECO:0000313" key="3">
    <source>
        <dbReference type="Proteomes" id="UP000299102"/>
    </source>
</evidence>
<gene>
    <name evidence="2" type="ORF">EVAR_103242_1</name>
</gene>